<organism evidence="2 3">
    <name type="scientific">Fibrobacter succinogenes</name>
    <name type="common">Bacteroides succinogenes</name>
    <dbReference type="NCBI Taxonomy" id="833"/>
    <lineage>
        <taxon>Bacteria</taxon>
        <taxon>Pseudomonadati</taxon>
        <taxon>Fibrobacterota</taxon>
        <taxon>Fibrobacteria</taxon>
        <taxon>Fibrobacterales</taxon>
        <taxon>Fibrobacteraceae</taxon>
        <taxon>Fibrobacter</taxon>
    </lineage>
</organism>
<reference evidence="2 3" key="1">
    <citation type="submission" date="2017-08" db="EMBL/GenBank/DDBJ databases">
        <authorList>
            <person name="de Groot N.N."/>
        </authorList>
    </citation>
    <scope>NUCLEOTIDE SEQUENCE [LARGE SCALE GENOMIC DNA]</scope>
    <source>
        <strain evidence="2 3">HM2</strain>
    </source>
</reference>
<evidence type="ECO:0000259" key="1">
    <source>
        <dbReference type="Pfam" id="PF18491"/>
    </source>
</evidence>
<dbReference type="EMBL" id="UHJL01000002">
    <property type="protein sequence ID" value="SUQ24269.1"/>
    <property type="molecule type" value="Genomic_DNA"/>
</dbReference>
<accession>A0A380S4Z0</accession>
<evidence type="ECO:0000313" key="3">
    <source>
        <dbReference type="Proteomes" id="UP000255423"/>
    </source>
</evidence>
<feature type="domain" description="PvuRts1 I-like SET and RING associated" evidence="1">
    <location>
        <begin position="20"/>
        <end position="186"/>
    </location>
</feature>
<dbReference type="AlphaFoldDB" id="A0A380S4Z0"/>
<dbReference type="RefSeq" id="WP_146196753.1">
    <property type="nucleotide sequence ID" value="NZ_UHJL01000002.1"/>
</dbReference>
<gene>
    <name evidence="2" type="ORF">SAMN05661053_1664</name>
</gene>
<dbReference type="Pfam" id="PF18491">
    <property type="entry name" value="SRA"/>
    <property type="match status" value="1"/>
</dbReference>
<evidence type="ECO:0000313" key="2">
    <source>
        <dbReference type="EMBL" id="SUQ24269.1"/>
    </source>
</evidence>
<protein>
    <recommendedName>
        <fullName evidence="1">PvuRts1 I-like SET and RING associated domain-containing protein</fullName>
    </recommendedName>
</protein>
<proteinExistence type="predicted"/>
<sequence>MANPHNPNNPIAMKHRSKGKLVAAHNRDFNKIQDICDLFGFQVRYAEYVRNGKTYFRYQGCQGAMPYTTRGVTNTDANITIDAGTEIEIWWPRNIKKLNGEWVKANLEDVYWINEIDQNDNLILECPDKKSKKRDHIKGFPEGDVFRIVIADYPGIGYSFLGVYQMDKDESQKLNRAVWRRISREFVF</sequence>
<name>A0A380S4Z0_FIBSU</name>
<dbReference type="Proteomes" id="UP000255423">
    <property type="component" value="Unassembled WGS sequence"/>
</dbReference>
<dbReference type="InterPro" id="IPR040674">
    <property type="entry name" value="PvuRts1I-like_SRA"/>
</dbReference>